<organism evidence="1">
    <name type="scientific">Salvia splendens</name>
    <name type="common">Scarlet sage</name>
    <dbReference type="NCBI Taxonomy" id="180675"/>
    <lineage>
        <taxon>Eukaryota</taxon>
        <taxon>Viridiplantae</taxon>
        <taxon>Streptophyta</taxon>
        <taxon>Embryophyta</taxon>
        <taxon>Tracheophyta</taxon>
        <taxon>Spermatophyta</taxon>
        <taxon>Magnoliopsida</taxon>
        <taxon>eudicotyledons</taxon>
        <taxon>Gunneridae</taxon>
        <taxon>Pentapetalae</taxon>
        <taxon>asterids</taxon>
        <taxon>lamiids</taxon>
        <taxon>Lamiales</taxon>
        <taxon>Lamiaceae</taxon>
        <taxon>Nepetoideae</taxon>
        <taxon>Mentheae</taxon>
        <taxon>Salviinae</taxon>
        <taxon>Salvia</taxon>
        <taxon>Salvia subgen. Calosphace</taxon>
        <taxon>core Calosphace</taxon>
    </lineage>
</organism>
<evidence type="ECO:0000313" key="1">
    <source>
        <dbReference type="EMBL" id="KAG6393318.1"/>
    </source>
</evidence>
<evidence type="ECO:0000313" key="2">
    <source>
        <dbReference type="Proteomes" id="UP000298416"/>
    </source>
</evidence>
<protein>
    <submittedName>
        <fullName evidence="1">Uncharacterized protein</fullName>
    </submittedName>
</protein>
<dbReference type="AlphaFoldDB" id="A0A8X8WFF5"/>
<dbReference type="Proteomes" id="UP000298416">
    <property type="component" value="Unassembled WGS sequence"/>
</dbReference>
<sequence length="118" mass="13625">MEQYLQGQWRDMVDRAYTKFSLSANANLTQDFSLSPRFTLAFYLRSTIVLCRELLLQNMEQVHDSLASINSKGIMSTQRKLSEVQALMEENLAQRTTLLQSSDENLKRQNCQAENRSS</sequence>
<reference evidence="1" key="1">
    <citation type="submission" date="2018-01" db="EMBL/GenBank/DDBJ databases">
        <authorList>
            <person name="Mao J.F."/>
        </authorList>
    </citation>
    <scope>NUCLEOTIDE SEQUENCE</scope>
    <source>
        <strain evidence="1">Huo1</strain>
        <tissue evidence="1">Leaf</tissue>
    </source>
</reference>
<gene>
    <name evidence="1" type="ORF">SASPL_147557</name>
</gene>
<proteinExistence type="predicted"/>
<dbReference type="EMBL" id="PNBA02000018">
    <property type="protein sequence ID" value="KAG6393318.1"/>
    <property type="molecule type" value="Genomic_DNA"/>
</dbReference>
<name>A0A8X8WFF5_SALSN</name>
<accession>A0A8X8WFF5</accession>
<reference evidence="1" key="2">
    <citation type="submission" date="2020-08" db="EMBL/GenBank/DDBJ databases">
        <title>Plant Genome Project.</title>
        <authorList>
            <person name="Zhang R.-G."/>
        </authorList>
    </citation>
    <scope>NUCLEOTIDE SEQUENCE</scope>
    <source>
        <strain evidence="1">Huo1</strain>
        <tissue evidence="1">Leaf</tissue>
    </source>
</reference>
<comment type="caution">
    <text evidence="1">The sequence shown here is derived from an EMBL/GenBank/DDBJ whole genome shotgun (WGS) entry which is preliminary data.</text>
</comment>
<keyword evidence="2" id="KW-1185">Reference proteome</keyword>